<feature type="transmembrane region" description="Helical" evidence="1">
    <location>
        <begin position="22"/>
        <end position="44"/>
    </location>
</feature>
<sequence>NQIKHVSIEIGSRANIDLLSGGYTAVFLNVILIAIFFTATSYLLENKINI</sequence>
<organism evidence="2">
    <name type="scientific">marine sediment metagenome</name>
    <dbReference type="NCBI Taxonomy" id="412755"/>
    <lineage>
        <taxon>unclassified sequences</taxon>
        <taxon>metagenomes</taxon>
        <taxon>ecological metagenomes</taxon>
    </lineage>
</organism>
<name>X1LJ15_9ZZZZ</name>
<protein>
    <submittedName>
        <fullName evidence="2">Uncharacterized protein</fullName>
    </submittedName>
</protein>
<keyword evidence="1" id="KW-0472">Membrane</keyword>
<accession>X1LJ15</accession>
<evidence type="ECO:0000313" key="2">
    <source>
        <dbReference type="EMBL" id="GAH94133.1"/>
    </source>
</evidence>
<comment type="caution">
    <text evidence="2">The sequence shown here is derived from an EMBL/GenBank/DDBJ whole genome shotgun (WGS) entry which is preliminary data.</text>
</comment>
<gene>
    <name evidence="2" type="ORF">S03H2_71767</name>
</gene>
<keyword evidence="1" id="KW-1133">Transmembrane helix</keyword>
<reference evidence="2" key="1">
    <citation type="journal article" date="2014" name="Front. Microbiol.">
        <title>High frequency of phylogenetically diverse reductive dehalogenase-homologous genes in deep subseafloor sedimentary metagenomes.</title>
        <authorList>
            <person name="Kawai M."/>
            <person name="Futagami T."/>
            <person name="Toyoda A."/>
            <person name="Takaki Y."/>
            <person name="Nishi S."/>
            <person name="Hori S."/>
            <person name="Arai W."/>
            <person name="Tsubouchi T."/>
            <person name="Morono Y."/>
            <person name="Uchiyama I."/>
            <person name="Ito T."/>
            <person name="Fujiyama A."/>
            <person name="Inagaki F."/>
            <person name="Takami H."/>
        </authorList>
    </citation>
    <scope>NUCLEOTIDE SEQUENCE</scope>
    <source>
        <strain evidence="2">Expedition CK06-06</strain>
    </source>
</reference>
<feature type="non-terminal residue" evidence="2">
    <location>
        <position position="1"/>
    </location>
</feature>
<dbReference type="EMBL" id="BARU01048190">
    <property type="protein sequence ID" value="GAH94133.1"/>
    <property type="molecule type" value="Genomic_DNA"/>
</dbReference>
<keyword evidence="1" id="KW-0812">Transmembrane</keyword>
<dbReference type="AlphaFoldDB" id="X1LJ15"/>
<proteinExistence type="predicted"/>
<evidence type="ECO:0000256" key="1">
    <source>
        <dbReference type="SAM" id="Phobius"/>
    </source>
</evidence>